<sequence>MQGVLGFGFAVIASPIIVQIEPNLVPQLLSLLGLPLAIRVFYREKEEVDLSKVKPLIIGRLVGGPIGLFLLLNLSEKYLSIAVGLIVFIAGVGSFFGWVINRNIFNSFLAGTFSGLFGMVAAIGGPPVALLYRNTRSQEFRPSLNSVFSIGIVITLSLLLLSGNLLWDHFLLFTIFIPFVLIGIRVSSSLFSKVSDQFISQAVTYFSILSGLYVILRNIN</sequence>
<evidence type="ECO:0000256" key="2">
    <source>
        <dbReference type="ARBA" id="ARBA00009142"/>
    </source>
</evidence>
<proteinExistence type="inferred from homology"/>
<keyword evidence="3" id="KW-0813">Transport</keyword>
<evidence type="ECO:0000256" key="5">
    <source>
        <dbReference type="ARBA" id="ARBA00022692"/>
    </source>
</evidence>
<reference evidence="9" key="1">
    <citation type="journal article" date="2013" name="Sci. Rep.">
        <title>Metagenomics uncovers a new group of low GC and ultra-small marine Actinobacteria.</title>
        <authorList>
            <person name="Ghai R."/>
            <person name="Mizuno C.M."/>
            <person name="Picazo A."/>
            <person name="Camacho A."/>
            <person name="Rodriguez-Valera F."/>
        </authorList>
    </citation>
    <scope>NUCLEOTIDE SEQUENCE</scope>
</reference>
<feature type="transmembrane region" description="Helical" evidence="8">
    <location>
        <begin position="170"/>
        <end position="192"/>
    </location>
</feature>
<feature type="transmembrane region" description="Helical" evidence="8">
    <location>
        <begin position="107"/>
        <end position="132"/>
    </location>
</feature>
<dbReference type="AlphaFoldDB" id="S5DJI8"/>
<dbReference type="PANTHER" id="PTHR30269">
    <property type="entry name" value="TRANSMEMBRANE PROTEIN YFCA"/>
    <property type="match status" value="1"/>
</dbReference>
<evidence type="ECO:0000256" key="6">
    <source>
        <dbReference type="ARBA" id="ARBA00022989"/>
    </source>
</evidence>
<feature type="transmembrane region" description="Helical" evidence="8">
    <location>
        <begin position="198"/>
        <end position="216"/>
    </location>
</feature>
<dbReference type="GO" id="GO:0005886">
    <property type="term" value="C:plasma membrane"/>
    <property type="evidence" value="ECO:0007669"/>
    <property type="project" value="UniProtKB-SubCell"/>
</dbReference>
<organism evidence="9">
    <name type="scientific">Candidatus Actinomarina minuta</name>
    <dbReference type="NCBI Taxonomy" id="1389454"/>
    <lineage>
        <taxon>Bacteria</taxon>
        <taxon>Bacillati</taxon>
        <taxon>Actinomycetota</taxon>
        <taxon>Actinomycetes</taxon>
        <taxon>Candidatus Actinomarinidae</taxon>
        <taxon>Candidatus Actinomarinales</taxon>
        <taxon>Candidatus Actinomarineae</taxon>
        <taxon>Candidatus Actinomarinaceae</taxon>
        <taxon>Candidatus Actinomarina</taxon>
    </lineage>
</organism>
<evidence type="ECO:0000256" key="4">
    <source>
        <dbReference type="ARBA" id="ARBA00022475"/>
    </source>
</evidence>
<evidence type="ECO:0000256" key="1">
    <source>
        <dbReference type="ARBA" id="ARBA00004651"/>
    </source>
</evidence>
<dbReference type="PANTHER" id="PTHR30269:SF37">
    <property type="entry name" value="MEMBRANE TRANSPORTER PROTEIN"/>
    <property type="match status" value="1"/>
</dbReference>
<keyword evidence="4 8" id="KW-1003">Cell membrane</keyword>
<evidence type="ECO:0000313" key="9">
    <source>
        <dbReference type="EMBL" id="AGQ18864.1"/>
    </source>
</evidence>
<dbReference type="Pfam" id="PF01925">
    <property type="entry name" value="TauE"/>
    <property type="match status" value="1"/>
</dbReference>
<evidence type="ECO:0000256" key="3">
    <source>
        <dbReference type="ARBA" id="ARBA00022448"/>
    </source>
</evidence>
<comment type="subcellular location">
    <subcellularLocation>
        <location evidence="1 8">Cell membrane</location>
        <topology evidence="1 8">Multi-pass membrane protein</topology>
    </subcellularLocation>
</comment>
<keyword evidence="5 8" id="KW-0812">Transmembrane</keyword>
<evidence type="ECO:0000256" key="7">
    <source>
        <dbReference type="ARBA" id="ARBA00023136"/>
    </source>
</evidence>
<dbReference type="InterPro" id="IPR052017">
    <property type="entry name" value="TSUP"/>
</dbReference>
<dbReference type="EMBL" id="KC811114">
    <property type="protein sequence ID" value="AGQ18864.1"/>
    <property type="molecule type" value="Genomic_DNA"/>
</dbReference>
<accession>S5DJI8</accession>
<keyword evidence="6 8" id="KW-1133">Transmembrane helix</keyword>
<dbReference type="InterPro" id="IPR002781">
    <property type="entry name" value="TM_pro_TauE-like"/>
</dbReference>
<feature type="transmembrane region" description="Helical" evidence="8">
    <location>
        <begin position="144"/>
        <end position="163"/>
    </location>
</feature>
<keyword evidence="7 8" id="KW-0472">Membrane</keyword>
<feature type="transmembrane region" description="Helical" evidence="8">
    <location>
        <begin position="78"/>
        <end position="100"/>
    </location>
</feature>
<comment type="similarity">
    <text evidence="2 8">Belongs to the 4-toluene sulfonate uptake permease (TSUP) (TC 2.A.102) family.</text>
</comment>
<evidence type="ECO:0000256" key="8">
    <source>
        <dbReference type="RuleBase" id="RU363041"/>
    </source>
</evidence>
<protein>
    <recommendedName>
        <fullName evidence="8">Probable membrane transporter protein</fullName>
    </recommendedName>
</protein>
<name>S5DJI8_9ACTN</name>